<evidence type="ECO:0000259" key="4">
    <source>
        <dbReference type="Pfam" id="PF00291"/>
    </source>
</evidence>
<dbReference type="GO" id="GO:0006567">
    <property type="term" value="P:L-threonine catabolic process"/>
    <property type="evidence" value="ECO:0007669"/>
    <property type="project" value="TreeGrafter"/>
</dbReference>
<evidence type="ECO:0000313" key="6">
    <source>
        <dbReference type="Proteomes" id="UP000263642"/>
    </source>
</evidence>
<dbReference type="AlphaFoldDB" id="A0A3D3R1H8"/>
<comment type="caution">
    <text evidence="5">The sequence shown here is derived from an EMBL/GenBank/DDBJ whole genome shotgun (WGS) entry which is preliminary data.</text>
</comment>
<keyword evidence="2" id="KW-0663">Pyridoxal phosphate</keyword>
<dbReference type="InterPro" id="IPR050147">
    <property type="entry name" value="Ser/Thr_Dehydratase"/>
</dbReference>
<evidence type="ECO:0000256" key="3">
    <source>
        <dbReference type="ARBA" id="ARBA00023239"/>
    </source>
</evidence>
<dbReference type="Gene3D" id="3.40.50.1100">
    <property type="match status" value="2"/>
</dbReference>
<dbReference type="Proteomes" id="UP000263642">
    <property type="component" value="Unassembled WGS sequence"/>
</dbReference>
<accession>A0A3D3R1H8</accession>
<dbReference type="GO" id="GO:0006565">
    <property type="term" value="P:L-serine catabolic process"/>
    <property type="evidence" value="ECO:0007669"/>
    <property type="project" value="TreeGrafter"/>
</dbReference>
<dbReference type="GO" id="GO:0003941">
    <property type="term" value="F:L-serine ammonia-lyase activity"/>
    <property type="evidence" value="ECO:0007669"/>
    <property type="project" value="TreeGrafter"/>
</dbReference>
<evidence type="ECO:0000256" key="2">
    <source>
        <dbReference type="ARBA" id="ARBA00022898"/>
    </source>
</evidence>
<evidence type="ECO:0000256" key="1">
    <source>
        <dbReference type="ARBA" id="ARBA00001933"/>
    </source>
</evidence>
<dbReference type="PANTHER" id="PTHR48078:SF6">
    <property type="entry name" value="L-THREONINE DEHYDRATASE CATABOLIC TDCB"/>
    <property type="match status" value="1"/>
</dbReference>
<dbReference type="SUPFAM" id="SSF53686">
    <property type="entry name" value="Tryptophan synthase beta subunit-like PLP-dependent enzymes"/>
    <property type="match status" value="1"/>
</dbReference>
<proteinExistence type="predicted"/>
<dbReference type="EMBL" id="DQAY01000041">
    <property type="protein sequence ID" value="HCO22619.1"/>
    <property type="molecule type" value="Genomic_DNA"/>
</dbReference>
<sequence>MESAYFTLGEGHTPLIKSRRIGPDAGLDHLYFKLETVNPTGSYKDRFAAAAVTDMLSQGKKRVVTCSSGNAGSALAAYCAAAGMDCQVAVFTGAPENKLKQMLAYGATVWRIEGFGADPEILGKVFKYLKHLGAAADTELQVSSYQFNPIGMAGVESIGRELVSQISDERRGIDHLFCCAGGGGLLLAVYRGFQTACQAGQIKRLPAFHCVQPAGNNTIAGPLLAGTDRAQTCRSTTKIGGLQVASVLDGNDVIAACRDTGGSGYLVEDEFVYEVQALLARQEGIFCEPAAAVSLAGILQAAAERKITSKETVVCVITGSGFKDQESVDRMLAGTTSPVISLAEFIDQTA</sequence>
<dbReference type="PANTHER" id="PTHR48078">
    <property type="entry name" value="THREONINE DEHYDRATASE, MITOCHONDRIAL-RELATED"/>
    <property type="match status" value="1"/>
</dbReference>
<dbReference type="InterPro" id="IPR036052">
    <property type="entry name" value="TrpB-like_PALP_sf"/>
</dbReference>
<dbReference type="InterPro" id="IPR001926">
    <property type="entry name" value="TrpB-like_PALP"/>
</dbReference>
<reference evidence="5 6" key="1">
    <citation type="journal article" date="2018" name="Nat. Biotechnol.">
        <title>A standardized bacterial taxonomy based on genome phylogeny substantially revises the tree of life.</title>
        <authorList>
            <person name="Parks D.H."/>
            <person name="Chuvochina M."/>
            <person name="Waite D.W."/>
            <person name="Rinke C."/>
            <person name="Skarshewski A."/>
            <person name="Chaumeil P.A."/>
            <person name="Hugenholtz P."/>
        </authorList>
    </citation>
    <scope>NUCLEOTIDE SEQUENCE [LARGE SCALE GENOMIC DNA]</scope>
    <source>
        <strain evidence="5">UBA9375</strain>
    </source>
</reference>
<comment type="cofactor">
    <cofactor evidence="1">
        <name>pyridoxal 5'-phosphate</name>
        <dbReference type="ChEBI" id="CHEBI:597326"/>
    </cofactor>
</comment>
<feature type="domain" description="Tryptophan synthase beta chain-like PALP" evidence="4">
    <location>
        <begin position="7"/>
        <end position="319"/>
    </location>
</feature>
<keyword evidence="3" id="KW-0456">Lyase</keyword>
<organism evidence="5 6">
    <name type="scientific">Gimesia maris</name>
    <dbReference type="NCBI Taxonomy" id="122"/>
    <lineage>
        <taxon>Bacteria</taxon>
        <taxon>Pseudomonadati</taxon>
        <taxon>Planctomycetota</taxon>
        <taxon>Planctomycetia</taxon>
        <taxon>Planctomycetales</taxon>
        <taxon>Planctomycetaceae</taxon>
        <taxon>Gimesia</taxon>
    </lineage>
</organism>
<dbReference type="GO" id="GO:0004794">
    <property type="term" value="F:threonine deaminase activity"/>
    <property type="evidence" value="ECO:0007669"/>
    <property type="project" value="TreeGrafter"/>
</dbReference>
<dbReference type="Pfam" id="PF00291">
    <property type="entry name" value="PALP"/>
    <property type="match status" value="1"/>
</dbReference>
<protein>
    <submittedName>
        <fullName evidence="5">Threonine synthase</fullName>
    </submittedName>
</protein>
<name>A0A3D3R1H8_9PLAN</name>
<dbReference type="GO" id="GO:0009097">
    <property type="term" value="P:isoleucine biosynthetic process"/>
    <property type="evidence" value="ECO:0007669"/>
    <property type="project" value="TreeGrafter"/>
</dbReference>
<gene>
    <name evidence="5" type="ORF">DIT97_05975</name>
</gene>
<evidence type="ECO:0000313" key="5">
    <source>
        <dbReference type="EMBL" id="HCO22619.1"/>
    </source>
</evidence>